<dbReference type="PROSITE" id="PS50975">
    <property type="entry name" value="ATP_GRASP"/>
    <property type="match status" value="1"/>
</dbReference>
<dbReference type="GO" id="GO:0005524">
    <property type="term" value="F:ATP binding"/>
    <property type="evidence" value="ECO:0007669"/>
    <property type="project" value="UniProtKB-KW"/>
</dbReference>
<sequence length="497" mass="56020">MFKKILVANRGEIALRIIKACNELNITAAVIYSEADKTALHVRLADEAYNIGGPRADESYLNQNKIISLAKEINADAIHPGYGFLSENAQFIEKVERSGITFIGPSSNSVKLMGDKTSARRLMTQNNVPIVPGTTEPITTIDDAMKSASDIGYPIMLKAAGGGGGKGMRVVRSESELEESFNLAKSESQKAFARDDIYIEKYLVDPKHIEVQIIADHYGNYRHLFERECSLQRRHQKIIEEAPSPSINEKDREKITTIALNAAKACNYHNAGTIELLMDEKKSFYFLEMNTRVQVEHPVTEFISNIDIVKEQIKIASGEKISFKQDELKILGHSIECRIYAEDSLSNFAPSVGVITNHFVPHGVGIRIDTGIDTNSEVSIYYDPILSKLITFGRDREEAISRMLYALKNYLVTGVTTNIPFCKWIMQHNDFVKNKFNINFIGYEIENYLNQRKNAEILSDEMTASIIVSSLLYHEKRSSAPKLNFVSKHNKWTVDHE</sequence>
<dbReference type="GO" id="GO:0046872">
    <property type="term" value="F:metal ion binding"/>
    <property type="evidence" value="ECO:0007669"/>
    <property type="project" value="InterPro"/>
</dbReference>
<keyword evidence="2" id="KW-0547">Nucleotide-binding</keyword>
<dbReference type="PROSITE" id="PS00866">
    <property type="entry name" value="CPSASE_1"/>
    <property type="match status" value="1"/>
</dbReference>
<feature type="domain" description="ATP-grasp" evidence="5">
    <location>
        <begin position="120"/>
        <end position="317"/>
    </location>
</feature>
<dbReference type="Pfam" id="PF02786">
    <property type="entry name" value="CPSase_L_D2"/>
    <property type="match status" value="1"/>
</dbReference>
<dbReference type="InterPro" id="IPR016185">
    <property type="entry name" value="PreATP-grasp_dom_sf"/>
</dbReference>
<dbReference type="PANTHER" id="PTHR18866">
    <property type="entry name" value="CARBOXYLASE:PYRUVATE/ACETYL-COA/PROPIONYL-COA CARBOXYLASE"/>
    <property type="match status" value="1"/>
</dbReference>
<evidence type="ECO:0000259" key="6">
    <source>
        <dbReference type="PROSITE" id="PS50979"/>
    </source>
</evidence>
<dbReference type="InterPro" id="IPR050856">
    <property type="entry name" value="Biotin_carboxylase_complex"/>
</dbReference>
<accession>A0A3B1CIY1</accession>
<keyword evidence="4" id="KW-0092">Biotin</keyword>
<dbReference type="InterPro" id="IPR011761">
    <property type="entry name" value="ATP-grasp"/>
</dbReference>
<dbReference type="SUPFAM" id="SSF52440">
    <property type="entry name" value="PreATP-grasp domain"/>
    <property type="match status" value="1"/>
</dbReference>
<proteinExistence type="predicted"/>
<dbReference type="FunFam" id="3.30.1490.20:FF:000018">
    <property type="entry name" value="Biotin carboxylase"/>
    <property type="match status" value="1"/>
</dbReference>
<dbReference type="Gene3D" id="3.30.470.20">
    <property type="entry name" value="ATP-grasp fold, B domain"/>
    <property type="match status" value="1"/>
</dbReference>
<evidence type="ECO:0000313" key="7">
    <source>
        <dbReference type="EMBL" id="VAX18755.1"/>
    </source>
</evidence>
<organism evidence="7">
    <name type="scientific">hydrothermal vent metagenome</name>
    <dbReference type="NCBI Taxonomy" id="652676"/>
    <lineage>
        <taxon>unclassified sequences</taxon>
        <taxon>metagenomes</taxon>
        <taxon>ecological metagenomes</taxon>
    </lineage>
</organism>
<evidence type="ECO:0000256" key="3">
    <source>
        <dbReference type="ARBA" id="ARBA00022840"/>
    </source>
</evidence>
<dbReference type="SUPFAM" id="SSF51246">
    <property type="entry name" value="Rudiment single hybrid motif"/>
    <property type="match status" value="1"/>
</dbReference>
<evidence type="ECO:0000259" key="5">
    <source>
        <dbReference type="PROSITE" id="PS50975"/>
    </source>
</evidence>
<dbReference type="Pfam" id="PF00289">
    <property type="entry name" value="Biotin_carb_N"/>
    <property type="match status" value="1"/>
</dbReference>
<reference evidence="7" key="1">
    <citation type="submission" date="2018-06" db="EMBL/GenBank/DDBJ databases">
        <authorList>
            <person name="Zhirakovskaya E."/>
        </authorList>
    </citation>
    <scope>NUCLEOTIDE SEQUENCE</scope>
</reference>
<dbReference type="InterPro" id="IPR011054">
    <property type="entry name" value="Rudment_hybrid_motif"/>
</dbReference>
<dbReference type="SMART" id="SM00878">
    <property type="entry name" value="Biotin_carb_C"/>
    <property type="match status" value="1"/>
</dbReference>
<dbReference type="InterPro" id="IPR005479">
    <property type="entry name" value="CPAse_ATP-bd"/>
</dbReference>
<dbReference type="InterPro" id="IPR011764">
    <property type="entry name" value="Biotin_carboxylation_dom"/>
</dbReference>
<dbReference type="NCBIfam" id="NF006367">
    <property type="entry name" value="PRK08591.1"/>
    <property type="match status" value="1"/>
</dbReference>
<dbReference type="FunFam" id="3.40.50.20:FF:000010">
    <property type="entry name" value="Propionyl-CoA carboxylase subunit alpha"/>
    <property type="match status" value="1"/>
</dbReference>
<dbReference type="GO" id="GO:0004075">
    <property type="term" value="F:biotin carboxylase activity"/>
    <property type="evidence" value="ECO:0007669"/>
    <property type="project" value="UniProtKB-EC"/>
</dbReference>
<dbReference type="EMBL" id="UOGD01000114">
    <property type="protein sequence ID" value="VAX18755.1"/>
    <property type="molecule type" value="Genomic_DNA"/>
</dbReference>
<dbReference type="InterPro" id="IPR005481">
    <property type="entry name" value="BC-like_N"/>
</dbReference>
<protein>
    <submittedName>
        <fullName evidence="7">Biotin carboxylase of acetyl-CoA carboxylase</fullName>
        <ecNumber evidence="7">6.3.4.14</ecNumber>
    </submittedName>
</protein>
<evidence type="ECO:0000256" key="2">
    <source>
        <dbReference type="ARBA" id="ARBA00022741"/>
    </source>
</evidence>
<keyword evidence="3" id="KW-0067">ATP-binding</keyword>
<feature type="domain" description="Biotin carboxylation" evidence="6">
    <location>
        <begin position="1"/>
        <end position="446"/>
    </location>
</feature>
<evidence type="ECO:0000256" key="4">
    <source>
        <dbReference type="ARBA" id="ARBA00023267"/>
    </source>
</evidence>
<dbReference type="InterPro" id="IPR005482">
    <property type="entry name" value="Biotin_COase_C"/>
</dbReference>
<dbReference type="PROSITE" id="PS00867">
    <property type="entry name" value="CPSASE_2"/>
    <property type="match status" value="1"/>
</dbReference>
<evidence type="ECO:0000256" key="1">
    <source>
        <dbReference type="ARBA" id="ARBA00022598"/>
    </source>
</evidence>
<dbReference type="Pfam" id="PF02785">
    <property type="entry name" value="Biotin_carb_C"/>
    <property type="match status" value="1"/>
</dbReference>
<dbReference type="EC" id="6.3.4.14" evidence="7"/>
<gene>
    <name evidence="7" type="ORF">MNBD_IGNAVI01-2230</name>
</gene>
<name>A0A3B1CIY1_9ZZZZ</name>
<keyword evidence="1 7" id="KW-0436">Ligase</keyword>
<dbReference type="PANTHER" id="PTHR18866:SF33">
    <property type="entry name" value="METHYLCROTONOYL-COA CARBOXYLASE SUBUNIT ALPHA, MITOCHONDRIAL-RELATED"/>
    <property type="match status" value="1"/>
</dbReference>
<dbReference type="SUPFAM" id="SSF56059">
    <property type="entry name" value="Glutathione synthetase ATP-binding domain-like"/>
    <property type="match status" value="1"/>
</dbReference>
<dbReference type="AlphaFoldDB" id="A0A3B1CIY1"/>
<dbReference type="PROSITE" id="PS50979">
    <property type="entry name" value="BC"/>
    <property type="match status" value="1"/>
</dbReference>